<evidence type="ECO:0000313" key="2">
    <source>
        <dbReference type="EMBL" id="EFH68910.1"/>
    </source>
</evidence>
<dbReference type="AlphaFoldDB" id="D7KMG2"/>
<keyword evidence="3" id="KW-1185">Reference proteome</keyword>
<evidence type="ECO:0000313" key="3">
    <source>
        <dbReference type="Proteomes" id="UP000008694"/>
    </source>
</evidence>
<sequence length="109" mass="12483">MLLELTKPKLKLKVVYRKVSDYDLKEIVLFLILLTSSVEGSFKALCCKLGSEVRPNDYKKQGDAEPKRQVKETESEPSVLEDLGYLGICRLIKLRELDLSSNALTRLFY</sequence>
<name>D7KMG2_ARALL</name>
<proteinExistence type="predicted"/>
<feature type="compositionally biased region" description="Basic and acidic residues" evidence="1">
    <location>
        <begin position="54"/>
        <end position="74"/>
    </location>
</feature>
<reference evidence="3" key="1">
    <citation type="journal article" date="2011" name="Nat. Genet.">
        <title>The Arabidopsis lyrata genome sequence and the basis of rapid genome size change.</title>
        <authorList>
            <person name="Hu T.T."/>
            <person name="Pattyn P."/>
            <person name="Bakker E.G."/>
            <person name="Cao J."/>
            <person name="Cheng J.-F."/>
            <person name="Clark R.M."/>
            <person name="Fahlgren N."/>
            <person name="Fawcett J.A."/>
            <person name="Grimwood J."/>
            <person name="Gundlach H."/>
            <person name="Haberer G."/>
            <person name="Hollister J.D."/>
            <person name="Ossowski S."/>
            <person name="Ottilar R.P."/>
            <person name="Salamov A.A."/>
            <person name="Schneeberger K."/>
            <person name="Spannagl M."/>
            <person name="Wang X."/>
            <person name="Yang L."/>
            <person name="Nasrallah M.E."/>
            <person name="Bergelson J."/>
            <person name="Carrington J.C."/>
            <person name="Gaut B.S."/>
            <person name="Schmutz J."/>
            <person name="Mayer K.F.X."/>
            <person name="Van de Peer Y."/>
            <person name="Grigoriev I.V."/>
            <person name="Nordborg M."/>
            <person name="Weigel D."/>
            <person name="Guo Y.-L."/>
        </authorList>
    </citation>
    <scope>NUCLEOTIDE SEQUENCE [LARGE SCALE GENOMIC DNA]</scope>
    <source>
        <strain evidence="3">cv. MN47</strain>
    </source>
</reference>
<dbReference type="EMBL" id="GL348713">
    <property type="protein sequence ID" value="EFH68910.1"/>
    <property type="molecule type" value="Genomic_DNA"/>
</dbReference>
<gene>
    <name evidence="2" type="ORF">ARALYDRAFT_888465</name>
</gene>
<dbReference type="HOGENOM" id="CLU_2187518_0_0_1"/>
<dbReference type="PANTHER" id="PTHR36064">
    <property type="entry name" value="EMBRYO DEFECTIVE 2735"/>
    <property type="match status" value="1"/>
</dbReference>
<evidence type="ECO:0000256" key="1">
    <source>
        <dbReference type="SAM" id="MobiDB-lite"/>
    </source>
</evidence>
<organism evidence="3">
    <name type="scientific">Arabidopsis lyrata subsp. lyrata</name>
    <name type="common">Lyre-leaved rock-cress</name>
    <dbReference type="NCBI Taxonomy" id="81972"/>
    <lineage>
        <taxon>Eukaryota</taxon>
        <taxon>Viridiplantae</taxon>
        <taxon>Streptophyta</taxon>
        <taxon>Embryophyta</taxon>
        <taxon>Tracheophyta</taxon>
        <taxon>Spermatophyta</taxon>
        <taxon>Magnoliopsida</taxon>
        <taxon>eudicotyledons</taxon>
        <taxon>Gunneridae</taxon>
        <taxon>Pentapetalae</taxon>
        <taxon>rosids</taxon>
        <taxon>malvids</taxon>
        <taxon>Brassicales</taxon>
        <taxon>Brassicaceae</taxon>
        <taxon>Camelineae</taxon>
        <taxon>Arabidopsis</taxon>
    </lineage>
</organism>
<dbReference type="Proteomes" id="UP000008694">
    <property type="component" value="Unassembled WGS sequence"/>
</dbReference>
<accession>D7KMG2</accession>
<dbReference type="Gramene" id="scaffold_101259.1">
    <property type="protein sequence ID" value="scaffold_101259.1"/>
    <property type="gene ID" value="scaffold_101259.1"/>
</dbReference>
<feature type="region of interest" description="Disordered" evidence="1">
    <location>
        <begin position="54"/>
        <end position="75"/>
    </location>
</feature>
<protein>
    <submittedName>
        <fullName evidence="2">Uncharacterized protein</fullName>
    </submittedName>
</protein>